<gene>
    <name evidence="1" type="ORF">QJS10_CPB22g00708</name>
</gene>
<keyword evidence="2" id="KW-1185">Reference proteome</keyword>
<evidence type="ECO:0000313" key="1">
    <source>
        <dbReference type="EMBL" id="KAK1282956.1"/>
    </source>
</evidence>
<sequence>MDPRIGVRNLRLKLQKKAYHSSDQSQSGKSSEVGDLWEKLSGLTQVQPINSDKPRTKPVVEVVKLLKRSNYICGSTCSQPSKKKSQQKVTFSVLIGELHLYFDIEKITIFVLDADD</sequence>
<dbReference type="AlphaFoldDB" id="A0AAV9C245"/>
<reference evidence="1" key="1">
    <citation type="journal article" date="2023" name="Nat. Commun.">
        <title>Diploid and tetraploid genomes of Acorus and the evolution of monocots.</title>
        <authorList>
            <person name="Ma L."/>
            <person name="Liu K.W."/>
            <person name="Li Z."/>
            <person name="Hsiao Y.Y."/>
            <person name="Qi Y."/>
            <person name="Fu T."/>
            <person name="Tang G.D."/>
            <person name="Zhang D."/>
            <person name="Sun W.H."/>
            <person name="Liu D.K."/>
            <person name="Li Y."/>
            <person name="Chen G.Z."/>
            <person name="Liu X.D."/>
            <person name="Liao X.Y."/>
            <person name="Jiang Y.T."/>
            <person name="Yu X."/>
            <person name="Hao Y."/>
            <person name="Huang J."/>
            <person name="Zhao X.W."/>
            <person name="Ke S."/>
            <person name="Chen Y.Y."/>
            <person name="Wu W.L."/>
            <person name="Hsu J.L."/>
            <person name="Lin Y.F."/>
            <person name="Huang M.D."/>
            <person name="Li C.Y."/>
            <person name="Huang L."/>
            <person name="Wang Z.W."/>
            <person name="Zhao X."/>
            <person name="Zhong W.Y."/>
            <person name="Peng D.H."/>
            <person name="Ahmad S."/>
            <person name="Lan S."/>
            <person name="Zhang J.S."/>
            <person name="Tsai W.C."/>
            <person name="Van de Peer Y."/>
            <person name="Liu Z.J."/>
        </authorList>
    </citation>
    <scope>NUCLEOTIDE SEQUENCE</scope>
    <source>
        <strain evidence="1">CP</strain>
    </source>
</reference>
<accession>A0AAV9C245</accession>
<reference evidence="1" key="2">
    <citation type="submission" date="2023-06" db="EMBL/GenBank/DDBJ databases">
        <authorList>
            <person name="Ma L."/>
            <person name="Liu K.-W."/>
            <person name="Li Z."/>
            <person name="Hsiao Y.-Y."/>
            <person name="Qi Y."/>
            <person name="Fu T."/>
            <person name="Tang G."/>
            <person name="Zhang D."/>
            <person name="Sun W.-H."/>
            <person name="Liu D.-K."/>
            <person name="Li Y."/>
            <person name="Chen G.-Z."/>
            <person name="Liu X.-D."/>
            <person name="Liao X.-Y."/>
            <person name="Jiang Y.-T."/>
            <person name="Yu X."/>
            <person name="Hao Y."/>
            <person name="Huang J."/>
            <person name="Zhao X.-W."/>
            <person name="Ke S."/>
            <person name="Chen Y.-Y."/>
            <person name="Wu W.-L."/>
            <person name="Hsu J.-L."/>
            <person name="Lin Y.-F."/>
            <person name="Huang M.-D."/>
            <person name="Li C.-Y."/>
            <person name="Huang L."/>
            <person name="Wang Z.-W."/>
            <person name="Zhao X."/>
            <person name="Zhong W.-Y."/>
            <person name="Peng D.-H."/>
            <person name="Ahmad S."/>
            <person name="Lan S."/>
            <person name="Zhang J.-S."/>
            <person name="Tsai W.-C."/>
            <person name="Van De Peer Y."/>
            <person name="Liu Z.-J."/>
        </authorList>
    </citation>
    <scope>NUCLEOTIDE SEQUENCE</scope>
    <source>
        <strain evidence="1">CP</strain>
        <tissue evidence="1">Leaves</tissue>
    </source>
</reference>
<protein>
    <submittedName>
        <fullName evidence="1">Uncharacterized protein</fullName>
    </submittedName>
</protein>
<organism evidence="1 2">
    <name type="scientific">Acorus calamus</name>
    <name type="common">Sweet flag</name>
    <dbReference type="NCBI Taxonomy" id="4465"/>
    <lineage>
        <taxon>Eukaryota</taxon>
        <taxon>Viridiplantae</taxon>
        <taxon>Streptophyta</taxon>
        <taxon>Embryophyta</taxon>
        <taxon>Tracheophyta</taxon>
        <taxon>Spermatophyta</taxon>
        <taxon>Magnoliopsida</taxon>
        <taxon>Liliopsida</taxon>
        <taxon>Acoraceae</taxon>
        <taxon>Acorus</taxon>
    </lineage>
</organism>
<dbReference type="EMBL" id="JAUJYO010000022">
    <property type="protein sequence ID" value="KAK1282956.1"/>
    <property type="molecule type" value="Genomic_DNA"/>
</dbReference>
<proteinExistence type="predicted"/>
<comment type="caution">
    <text evidence="1">The sequence shown here is derived from an EMBL/GenBank/DDBJ whole genome shotgun (WGS) entry which is preliminary data.</text>
</comment>
<evidence type="ECO:0000313" key="2">
    <source>
        <dbReference type="Proteomes" id="UP001180020"/>
    </source>
</evidence>
<dbReference type="Proteomes" id="UP001180020">
    <property type="component" value="Unassembled WGS sequence"/>
</dbReference>
<name>A0AAV9C245_ACOCL</name>